<name>D1AS48_SEBTE</name>
<evidence type="ECO:0000256" key="1">
    <source>
        <dbReference type="SAM" id="Phobius"/>
    </source>
</evidence>
<keyword evidence="1" id="KW-1133">Transmembrane helix</keyword>
<keyword evidence="2" id="KW-0614">Plasmid</keyword>
<keyword evidence="1" id="KW-0812">Transmembrane</keyword>
<accession>D1AS48</accession>
<evidence type="ECO:0000313" key="3">
    <source>
        <dbReference type="Proteomes" id="UP000000845"/>
    </source>
</evidence>
<reference evidence="2 3" key="1">
    <citation type="journal article" date="2010" name="Stand. Genomic Sci.">
        <title>Complete genome sequence of Sebaldella termitidis type strain (NCTC 11300).</title>
        <authorList>
            <person name="Harmon-Smith M."/>
            <person name="Celia L."/>
            <person name="Chertkov O."/>
            <person name="Lapidus A."/>
            <person name="Copeland A."/>
            <person name="Glavina Del Rio T."/>
            <person name="Nolan M."/>
            <person name="Lucas S."/>
            <person name="Tice H."/>
            <person name="Cheng J.F."/>
            <person name="Han C."/>
            <person name="Detter J.C."/>
            <person name="Bruce D."/>
            <person name="Goodwin L."/>
            <person name="Pitluck S."/>
            <person name="Pati A."/>
            <person name="Liolios K."/>
            <person name="Ivanova N."/>
            <person name="Mavromatis K."/>
            <person name="Mikhailova N."/>
            <person name="Chen A."/>
            <person name="Palaniappan K."/>
            <person name="Land M."/>
            <person name="Hauser L."/>
            <person name="Chang Y.J."/>
            <person name="Jeffries C.D."/>
            <person name="Brettin T."/>
            <person name="Goker M."/>
            <person name="Beck B."/>
            <person name="Bristow J."/>
            <person name="Eisen J.A."/>
            <person name="Markowitz V."/>
            <person name="Hugenholtz P."/>
            <person name="Kyrpides N.C."/>
            <person name="Klenk H.P."/>
            <person name="Chen F."/>
        </authorList>
    </citation>
    <scope>NUCLEOTIDE SEQUENCE [LARGE SCALE GENOMIC DNA]</scope>
    <source>
        <strain evidence="3">ATCC 33386 / NCTC 11300</strain>
        <plasmid evidence="3">Plasmid pSTERM02</plasmid>
    </source>
</reference>
<protein>
    <submittedName>
        <fullName evidence="2">Uncharacterized protein</fullName>
    </submittedName>
</protein>
<evidence type="ECO:0000313" key="2">
    <source>
        <dbReference type="EMBL" id="ACZ11035.1"/>
    </source>
</evidence>
<gene>
    <name evidence="2" type="ORF">Sterm_4207</name>
</gene>
<proteinExistence type="predicted"/>
<feature type="transmembrane region" description="Helical" evidence="1">
    <location>
        <begin position="6"/>
        <end position="27"/>
    </location>
</feature>
<organism evidence="2 3">
    <name type="scientific">Sebaldella termitidis (strain ATCC 33386 / NCTC 11300)</name>
    <dbReference type="NCBI Taxonomy" id="526218"/>
    <lineage>
        <taxon>Bacteria</taxon>
        <taxon>Fusobacteriati</taxon>
        <taxon>Fusobacteriota</taxon>
        <taxon>Fusobacteriia</taxon>
        <taxon>Fusobacteriales</taxon>
        <taxon>Leptotrichiaceae</taxon>
        <taxon>Sebaldella</taxon>
    </lineage>
</organism>
<geneLocation type="plasmid" evidence="2 3">
    <name>pSTERM02</name>
</geneLocation>
<feature type="transmembrane region" description="Helical" evidence="1">
    <location>
        <begin position="39"/>
        <end position="60"/>
    </location>
</feature>
<keyword evidence="3" id="KW-1185">Reference proteome</keyword>
<keyword evidence="1" id="KW-0472">Membrane</keyword>
<dbReference type="AlphaFoldDB" id="D1AS48"/>
<dbReference type="EMBL" id="CP001741">
    <property type="protein sequence ID" value="ACZ11035.1"/>
    <property type="molecule type" value="Genomic_DNA"/>
</dbReference>
<dbReference type="HOGENOM" id="CLU_2773548_0_0_0"/>
<dbReference type="KEGG" id="str:Sterm_4207"/>
<dbReference type="Proteomes" id="UP000000845">
    <property type="component" value="Plasmid pSTERM02"/>
</dbReference>
<sequence length="69" mass="7964">MSLANLFNLFLQGLLILIIGGFIFLVYRLIFKRENVMFLFNLLFGIAVLGIVYTLLVQFIKPLTTNSFF</sequence>